<organism evidence="5 6">
    <name type="scientific">Parthenolecanium corni</name>
    <dbReference type="NCBI Taxonomy" id="536013"/>
    <lineage>
        <taxon>Eukaryota</taxon>
        <taxon>Metazoa</taxon>
        <taxon>Ecdysozoa</taxon>
        <taxon>Arthropoda</taxon>
        <taxon>Hexapoda</taxon>
        <taxon>Insecta</taxon>
        <taxon>Pterygota</taxon>
        <taxon>Neoptera</taxon>
        <taxon>Paraneoptera</taxon>
        <taxon>Hemiptera</taxon>
        <taxon>Sternorrhyncha</taxon>
        <taxon>Coccoidea</taxon>
        <taxon>Coccidae</taxon>
        <taxon>Parthenolecanium</taxon>
    </lineage>
</organism>
<dbReference type="InterPro" id="IPR018993">
    <property type="entry name" value="FOP_dimerisation-dom_N"/>
</dbReference>
<dbReference type="PANTHER" id="PTHR15431:SF9">
    <property type="entry name" value="CENTROSOMAL PROTEIN 43"/>
    <property type="match status" value="1"/>
</dbReference>
<keyword evidence="1" id="KW-0963">Cytoplasm</keyword>
<accession>A0AAN9XYH2</accession>
<dbReference type="EMBL" id="JBBCAQ010000037">
    <property type="protein sequence ID" value="KAK7574302.1"/>
    <property type="molecule type" value="Genomic_DNA"/>
</dbReference>
<evidence type="ECO:0000259" key="4">
    <source>
        <dbReference type="Pfam" id="PF09398"/>
    </source>
</evidence>
<evidence type="ECO:0000256" key="2">
    <source>
        <dbReference type="ARBA" id="ARBA00023212"/>
    </source>
</evidence>
<keyword evidence="2" id="KW-0206">Cytoskeleton</keyword>
<evidence type="ECO:0000313" key="5">
    <source>
        <dbReference type="EMBL" id="KAK7574302.1"/>
    </source>
</evidence>
<dbReference type="Proteomes" id="UP001367676">
    <property type="component" value="Unassembled WGS sequence"/>
</dbReference>
<feature type="compositionally biased region" description="Polar residues" evidence="3">
    <location>
        <begin position="194"/>
        <end position="213"/>
    </location>
</feature>
<evidence type="ECO:0000256" key="3">
    <source>
        <dbReference type="SAM" id="MobiDB-lite"/>
    </source>
</evidence>
<feature type="compositionally biased region" description="Acidic residues" evidence="3">
    <location>
        <begin position="295"/>
        <end position="305"/>
    </location>
</feature>
<proteinExistence type="predicted"/>
<dbReference type="GO" id="GO:0034453">
    <property type="term" value="P:microtubule anchoring"/>
    <property type="evidence" value="ECO:0007669"/>
    <property type="project" value="InterPro"/>
</dbReference>
<evidence type="ECO:0000313" key="6">
    <source>
        <dbReference type="Proteomes" id="UP001367676"/>
    </source>
</evidence>
<feature type="domain" description="FGFR1 oncogene partner (FOP) N-terminal dimerisation" evidence="4">
    <location>
        <begin position="55"/>
        <end position="128"/>
    </location>
</feature>
<feature type="compositionally biased region" description="Polar residues" evidence="3">
    <location>
        <begin position="237"/>
        <end position="252"/>
    </location>
</feature>
<feature type="compositionally biased region" description="Polar residues" evidence="3">
    <location>
        <begin position="265"/>
        <end position="280"/>
    </location>
</feature>
<gene>
    <name evidence="5" type="ORF">V9T40_011493</name>
</gene>
<evidence type="ECO:0000256" key="1">
    <source>
        <dbReference type="ARBA" id="ARBA00022490"/>
    </source>
</evidence>
<keyword evidence="6" id="KW-1185">Reference proteome</keyword>
<sequence>MSLSEESELHDLVKQTLEKSGSMSKLRAELRASVFLALEENGCFENLKTKNNLLQDLAKDSDGLLLLCLIREFLDYYGLSFTASVFDPELASYGIECDCKDYLKLGSQLKLTSENSDRKKGPLLYEMMQIIRKFENNHSSKSNNLANTEEHSQLHTSKSTDSSTEYYQLQPLSSSHEVRNFGKSKEADFDDGLNHNTKLNAAKSNNNIPTSPTLGKESDSSKFSLSSLGDLPPLSSQNNPNKNVLSPSNNSSKHMHKLKAMLMDSTLSDNNEDMSNSSIITDDEKENDRKVYDDISGEEENVVLK</sequence>
<comment type="caution">
    <text evidence="5">The sequence shown here is derived from an EMBL/GenBank/DDBJ whole genome shotgun (WGS) entry which is preliminary data.</text>
</comment>
<dbReference type="Pfam" id="PF09398">
    <property type="entry name" value="FOP_dimer"/>
    <property type="match status" value="1"/>
</dbReference>
<feature type="region of interest" description="Disordered" evidence="3">
    <location>
        <begin position="185"/>
        <end position="305"/>
    </location>
</feature>
<dbReference type="Gene3D" id="1.20.960.40">
    <property type="match status" value="1"/>
</dbReference>
<protein>
    <recommendedName>
        <fullName evidence="4">FGFR1 oncogene partner (FOP) N-terminal dimerisation domain-containing protein</fullName>
    </recommendedName>
</protein>
<name>A0AAN9XYH2_9HEMI</name>
<feature type="compositionally biased region" description="Low complexity" evidence="3">
    <location>
        <begin position="221"/>
        <end position="236"/>
    </location>
</feature>
<dbReference type="PANTHER" id="PTHR15431">
    <property type="entry name" value="FGFR1 ONCOGENE PARTNER/LISH DOMAIN-CONTAINING PROTEIN"/>
    <property type="match status" value="1"/>
</dbReference>
<reference evidence="5 6" key="1">
    <citation type="submission" date="2024-03" db="EMBL/GenBank/DDBJ databases">
        <title>Adaptation during the transition from Ophiocordyceps entomopathogen to insect associate is accompanied by gene loss and intensified selection.</title>
        <authorList>
            <person name="Ward C.M."/>
            <person name="Onetto C.A."/>
            <person name="Borneman A.R."/>
        </authorList>
    </citation>
    <scope>NUCLEOTIDE SEQUENCE [LARGE SCALE GENOMIC DNA]</scope>
    <source>
        <strain evidence="5">AWRI1</strain>
        <tissue evidence="5">Single Adult Female</tissue>
    </source>
</reference>
<feature type="compositionally biased region" description="Polar residues" evidence="3">
    <location>
        <begin position="154"/>
        <end position="165"/>
    </location>
</feature>
<dbReference type="AlphaFoldDB" id="A0AAN9XYH2"/>
<feature type="region of interest" description="Disordered" evidence="3">
    <location>
        <begin position="139"/>
        <end position="165"/>
    </location>
</feature>
<dbReference type="GO" id="GO:0005813">
    <property type="term" value="C:centrosome"/>
    <property type="evidence" value="ECO:0007669"/>
    <property type="project" value="TreeGrafter"/>
</dbReference>